<feature type="region of interest" description="Disordered" evidence="1">
    <location>
        <begin position="49"/>
        <end position="73"/>
    </location>
</feature>
<name>A0A4Q0A3L5_9FUNG</name>
<keyword evidence="2" id="KW-1133">Transmembrane helix</keyword>
<evidence type="ECO:0000256" key="1">
    <source>
        <dbReference type="SAM" id="MobiDB-lite"/>
    </source>
</evidence>
<feature type="compositionally biased region" description="Basic and acidic residues" evidence="1">
    <location>
        <begin position="49"/>
        <end position="58"/>
    </location>
</feature>
<accession>A0A4Q0A3L5</accession>
<evidence type="ECO:0000313" key="3">
    <source>
        <dbReference type="EMBL" id="RKP40002.1"/>
    </source>
</evidence>
<dbReference type="EMBL" id="ML002231">
    <property type="protein sequence ID" value="RKP40002.1"/>
    <property type="molecule type" value="Genomic_DNA"/>
</dbReference>
<keyword evidence="4" id="KW-1185">Reference proteome</keyword>
<dbReference type="Proteomes" id="UP000268162">
    <property type="component" value="Unassembled WGS sequence"/>
</dbReference>
<evidence type="ECO:0000313" key="4">
    <source>
        <dbReference type="Proteomes" id="UP000268162"/>
    </source>
</evidence>
<dbReference type="AlphaFoldDB" id="A0A4Q0A3L5"/>
<organism evidence="3 4">
    <name type="scientific">Dimargaris cristalligena</name>
    <dbReference type="NCBI Taxonomy" id="215637"/>
    <lineage>
        <taxon>Eukaryota</taxon>
        <taxon>Fungi</taxon>
        <taxon>Fungi incertae sedis</taxon>
        <taxon>Zoopagomycota</taxon>
        <taxon>Kickxellomycotina</taxon>
        <taxon>Dimargaritomycetes</taxon>
        <taxon>Dimargaritales</taxon>
        <taxon>Dimargaritaceae</taxon>
        <taxon>Dimargaris</taxon>
    </lineage>
</organism>
<keyword evidence="2" id="KW-0812">Transmembrane</keyword>
<keyword evidence="2" id="KW-0472">Membrane</keyword>
<reference evidence="4" key="1">
    <citation type="journal article" date="2018" name="Nat. Microbiol.">
        <title>Leveraging single-cell genomics to expand the fungal tree of life.</title>
        <authorList>
            <person name="Ahrendt S.R."/>
            <person name="Quandt C.A."/>
            <person name="Ciobanu D."/>
            <person name="Clum A."/>
            <person name="Salamov A."/>
            <person name="Andreopoulos B."/>
            <person name="Cheng J.F."/>
            <person name="Woyke T."/>
            <person name="Pelin A."/>
            <person name="Henrissat B."/>
            <person name="Reynolds N.K."/>
            <person name="Benny G.L."/>
            <person name="Smith M.E."/>
            <person name="James T.Y."/>
            <person name="Grigoriev I.V."/>
        </authorList>
    </citation>
    <scope>NUCLEOTIDE SEQUENCE [LARGE SCALE GENOMIC DNA]</scope>
    <source>
        <strain evidence="4">RSA 468</strain>
    </source>
</reference>
<evidence type="ECO:0000256" key="2">
    <source>
        <dbReference type="SAM" id="Phobius"/>
    </source>
</evidence>
<feature type="transmembrane region" description="Helical" evidence="2">
    <location>
        <begin position="12"/>
        <end position="32"/>
    </location>
</feature>
<protein>
    <submittedName>
        <fullName evidence="3">Uncharacterized protein</fullName>
    </submittedName>
</protein>
<gene>
    <name evidence="3" type="ORF">BJ085DRAFT_38825</name>
</gene>
<proteinExistence type="predicted"/>
<sequence>MTPLSTKILNGVHYSIVTGLVGLSIWGTYFGVTNFRRIVNEAKEHERKMIEQRKETQNRDTTLIPEKVQPKNV</sequence>